<dbReference type="eggNOG" id="ENOG502T2NT">
    <property type="taxonomic scope" value="Eukaryota"/>
</dbReference>
<dbReference type="InterPro" id="IPR027246">
    <property type="entry name" value="Porin_Euk/Tom40"/>
</dbReference>
<dbReference type="AlphaFoldDB" id="Q22Z08"/>
<dbReference type="PANTHER" id="PTHR11743">
    <property type="entry name" value="VOLTAGE-DEPENDENT ANION-SELECTIVE CHANNEL"/>
    <property type="match status" value="1"/>
</dbReference>
<dbReference type="Gene3D" id="2.40.160.10">
    <property type="entry name" value="Porin"/>
    <property type="match status" value="1"/>
</dbReference>
<dbReference type="EMBL" id="GG662798">
    <property type="protein sequence ID" value="EAR90513.2"/>
    <property type="molecule type" value="Genomic_DNA"/>
</dbReference>
<dbReference type="InterPro" id="IPR001925">
    <property type="entry name" value="Porin_Euk"/>
</dbReference>
<dbReference type="PANTHER" id="PTHR11743:SF70">
    <property type="entry name" value="GH26960P-RELATED"/>
    <property type="match status" value="1"/>
</dbReference>
<dbReference type="InParanoid" id="Q22Z08"/>
<dbReference type="OrthoDB" id="319725at2759"/>
<dbReference type="Pfam" id="PF01459">
    <property type="entry name" value="Porin_3"/>
    <property type="match status" value="1"/>
</dbReference>
<reference evidence="2" key="1">
    <citation type="journal article" date="2006" name="PLoS Biol.">
        <title>Macronuclear genome sequence of the ciliate Tetrahymena thermophila, a model eukaryote.</title>
        <authorList>
            <person name="Eisen J.A."/>
            <person name="Coyne R.S."/>
            <person name="Wu M."/>
            <person name="Wu D."/>
            <person name="Thiagarajan M."/>
            <person name="Wortman J.R."/>
            <person name="Badger J.H."/>
            <person name="Ren Q."/>
            <person name="Amedeo P."/>
            <person name="Jones K.M."/>
            <person name="Tallon L.J."/>
            <person name="Delcher A.L."/>
            <person name="Salzberg S.L."/>
            <person name="Silva J.C."/>
            <person name="Haas B.J."/>
            <person name="Majoros W.H."/>
            <person name="Farzad M."/>
            <person name="Carlton J.M."/>
            <person name="Smith R.K. Jr."/>
            <person name="Garg J."/>
            <person name="Pearlman R.E."/>
            <person name="Karrer K.M."/>
            <person name="Sun L."/>
            <person name="Manning G."/>
            <person name="Elde N.C."/>
            <person name="Turkewitz A.P."/>
            <person name="Asai D.J."/>
            <person name="Wilkes D.E."/>
            <person name="Wang Y."/>
            <person name="Cai H."/>
            <person name="Collins K."/>
            <person name="Stewart B.A."/>
            <person name="Lee S.R."/>
            <person name="Wilamowska K."/>
            <person name="Weinberg Z."/>
            <person name="Ruzzo W.L."/>
            <person name="Wloga D."/>
            <person name="Gaertig J."/>
            <person name="Frankel J."/>
            <person name="Tsao C.-C."/>
            <person name="Gorovsky M.A."/>
            <person name="Keeling P.J."/>
            <person name="Waller R.F."/>
            <person name="Patron N.J."/>
            <person name="Cherry J.M."/>
            <person name="Stover N.A."/>
            <person name="Krieger C.J."/>
            <person name="del Toro C."/>
            <person name="Ryder H.F."/>
            <person name="Williamson S.C."/>
            <person name="Barbeau R.A."/>
            <person name="Hamilton E.P."/>
            <person name="Orias E."/>
        </authorList>
    </citation>
    <scope>NUCLEOTIDE SEQUENCE [LARGE SCALE GENOMIC DNA]</scope>
    <source>
        <strain evidence="2">SB210</strain>
    </source>
</reference>
<dbReference type="KEGG" id="tet:TTHERM_00117590"/>
<evidence type="ECO:0000313" key="1">
    <source>
        <dbReference type="EMBL" id="EAR90513.2"/>
    </source>
</evidence>
<protein>
    <submittedName>
        <fullName evidence="1">Eukaryotic porin protein</fullName>
    </submittedName>
</protein>
<dbReference type="HOGENOM" id="CLU_901633_0_0_1"/>
<dbReference type="GeneID" id="7845711"/>
<dbReference type="TCDB" id="1.B.8.3.1">
    <property type="family name" value="the mitochondrial and plastid porin (mpp) family"/>
</dbReference>
<evidence type="ECO:0000313" key="2">
    <source>
        <dbReference type="Proteomes" id="UP000009168"/>
    </source>
</evidence>
<dbReference type="InterPro" id="IPR023614">
    <property type="entry name" value="Porin_dom_sf"/>
</dbReference>
<organism evidence="1 2">
    <name type="scientific">Tetrahymena thermophila (strain SB210)</name>
    <dbReference type="NCBI Taxonomy" id="312017"/>
    <lineage>
        <taxon>Eukaryota</taxon>
        <taxon>Sar</taxon>
        <taxon>Alveolata</taxon>
        <taxon>Ciliophora</taxon>
        <taxon>Intramacronucleata</taxon>
        <taxon>Oligohymenophorea</taxon>
        <taxon>Hymenostomatida</taxon>
        <taxon>Tetrahymenina</taxon>
        <taxon>Tetrahymenidae</taxon>
        <taxon>Tetrahymena</taxon>
    </lineage>
</organism>
<dbReference type="GO" id="GO:0005741">
    <property type="term" value="C:mitochondrial outer membrane"/>
    <property type="evidence" value="ECO:0007669"/>
    <property type="project" value="InterPro"/>
</dbReference>
<keyword evidence="2" id="KW-1185">Reference proteome</keyword>
<dbReference type="OMA" id="HGALETW"/>
<name>Q22Z08_TETTS</name>
<dbReference type="Proteomes" id="UP000009168">
    <property type="component" value="Unassembled WGS sequence"/>
</dbReference>
<dbReference type="RefSeq" id="XP_001010758.2">
    <property type="nucleotide sequence ID" value="XM_001010758.3"/>
</dbReference>
<accession>Q22Z08</accession>
<gene>
    <name evidence="1" type="ORF">TTHERM_00117590</name>
</gene>
<proteinExistence type="predicted"/>
<dbReference type="GO" id="GO:0008308">
    <property type="term" value="F:voltage-gated monoatomic anion channel activity"/>
    <property type="evidence" value="ECO:0007669"/>
    <property type="project" value="InterPro"/>
</dbReference>
<sequence>MAQSLKLQPLTSLGTPNNVLSDDYVHGTFETYKFKASTTNGGKVDYKAKVATAQKDGKLAVKVSDEGKIQFPFLDKYTFQFCQRRSGDVKLHFDLGNYTISGKSWNFFTNVKTDTTLSKFNFRLGTNYFGSTCESNTRLELVPGDAPVLTHRNYIKKGSIYYGGVFSLNLQALALKRYDALFGYVNDKYEANLKHESDNKDTKDLQVGTLTATVSYFHDANTKLALEVQNKGHKLQPTFTVGAQRKVNSDLTVKGKVNNKLDLSLASKYALNRQFTLTAGLQLALNEKNIVDFSKFPPVPFGLQLETNF</sequence>